<sequence>MARAPQCRRHCVSHFQWAFNGGIEGSSGTLYLGPIPVTRMVDSGIRSGVDMISGNIFIPGASDNGTQMVMNAPGNSSVPRTLMPTDLFPVPIVQESFVWSTYRSSFLHYGAYDGRKMIVFGGAGLDEVANADIHILDMPTREWTRGKSADATHARRNMACATSGDSFLAWGGESALQNKNGTPIVYDIRNDQWTSLFRRNTTLPLPTEPSTPSNTVTPPSSPDTATNIAAVGGGVAGATT</sequence>
<dbReference type="SUPFAM" id="SSF50965">
    <property type="entry name" value="Galactose oxidase, central domain"/>
    <property type="match status" value="1"/>
</dbReference>
<dbReference type="InterPro" id="IPR015915">
    <property type="entry name" value="Kelch-typ_b-propeller"/>
</dbReference>
<evidence type="ECO:0000313" key="3">
    <source>
        <dbReference type="Proteomes" id="UP001194696"/>
    </source>
</evidence>
<feature type="region of interest" description="Disordered" evidence="1">
    <location>
        <begin position="203"/>
        <end position="240"/>
    </location>
</feature>
<feature type="compositionally biased region" description="Gly residues" evidence="1">
    <location>
        <begin position="231"/>
        <end position="240"/>
    </location>
</feature>
<accession>A0ABQ7K7Z3</accession>
<dbReference type="Proteomes" id="UP001194696">
    <property type="component" value="Unassembled WGS sequence"/>
</dbReference>
<comment type="caution">
    <text evidence="2">The sequence shown here is derived from an EMBL/GenBank/DDBJ whole genome shotgun (WGS) entry which is preliminary data.</text>
</comment>
<evidence type="ECO:0008006" key="4">
    <source>
        <dbReference type="Google" id="ProtNLM"/>
    </source>
</evidence>
<keyword evidence="3" id="KW-1185">Reference proteome</keyword>
<proteinExistence type="predicted"/>
<dbReference type="EMBL" id="JAAAIM010000167">
    <property type="protein sequence ID" value="KAG0293160.1"/>
    <property type="molecule type" value="Genomic_DNA"/>
</dbReference>
<gene>
    <name evidence="2" type="ORF">BGZ96_003217</name>
</gene>
<evidence type="ECO:0000256" key="1">
    <source>
        <dbReference type="SAM" id="MobiDB-lite"/>
    </source>
</evidence>
<organism evidence="2 3">
    <name type="scientific">Linnemannia gamsii</name>
    <dbReference type="NCBI Taxonomy" id="64522"/>
    <lineage>
        <taxon>Eukaryota</taxon>
        <taxon>Fungi</taxon>
        <taxon>Fungi incertae sedis</taxon>
        <taxon>Mucoromycota</taxon>
        <taxon>Mortierellomycotina</taxon>
        <taxon>Mortierellomycetes</taxon>
        <taxon>Mortierellales</taxon>
        <taxon>Mortierellaceae</taxon>
        <taxon>Linnemannia</taxon>
    </lineage>
</organism>
<reference evidence="2 3" key="1">
    <citation type="journal article" date="2020" name="Fungal Divers.">
        <title>Resolving the Mortierellaceae phylogeny through synthesis of multi-gene phylogenetics and phylogenomics.</title>
        <authorList>
            <person name="Vandepol N."/>
            <person name="Liber J."/>
            <person name="Desiro A."/>
            <person name="Na H."/>
            <person name="Kennedy M."/>
            <person name="Barry K."/>
            <person name="Grigoriev I.V."/>
            <person name="Miller A.N."/>
            <person name="O'Donnell K."/>
            <person name="Stajich J.E."/>
            <person name="Bonito G."/>
        </authorList>
    </citation>
    <scope>NUCLEOTIDE SEQUENCE [LARGE SCALE GENOMIC DNA]</scope>
    <source>
        <strain evidence="2 3">AD045</strain>
    </source>
</reference>
<protein>
    <recommendedName>
        <fullName evidence="4">Galactose oxidase</fullName>
    </recommendedName>
</protein>
<dbReference type="InterPro" id="IPR011043">
    <property type="entry name" value="Gal_Oxase/kelch_b-propeller"/>
</dbReference>
<evidence type="ECO:0000313" key="2">
    <source>
        <dbReference type="EMBL" id="KAG0293160.1"/>
    </source>
</evidence>
<feature type="compositionally biased region" description="Low complexity" evidence="1">
    <location>
        <begin position="203"/>
        <end position="218"/>
    </location>
</feature>
<dbReference type="Gene3D" id="2.120.10.80">
    <property type="entry name" value="Kelch-type beta propeller"/>
    <property type="match status" value="1"/>
</dbReference>
<name>A0ABQ7K7Z3_9FUNG</name>